<comment type="caution">
    <text evidence="7">The sequence shown here is derived from an EMBL/GenBank/DDBJ whole genome shotgun (WGS) entry which is preliminary data.</text>
</comment>
<comment type="caution">
    <text evidence="6">Lacks conserved residue(s) required for the propagation of feature annotation.</text>
</comment>
<dbReference type="CTD" id="9839328"/>
<feature type="transmembrane region" description="Helical" evidence="6">
    <location>
        <begin position="67"/>
        <end position="86"/>
    </location>
</feature>
<comment type="subcellular location">
    <subcellularLocation>
        <location evidence="1">Membrane</location>
        <topology evidence="1">Multi-pass membrane protein</topology>
    </subcellularLocation>
</comment>
<feature type="transmembrane region" description="Helical" evidence="6">
    <location>
        <begin position="147"/>
        <end position="170"/>
    </location>
</feature>
<feature type="transmembrane region" description="Helical" evidence="6">
    <location>
        <begin position="30"/>
        <end position="55"/>
    </location>
</feature>
<dbReference type="EMBL" id="WUAV01000005">
    <property type="protein sequence ID" value="KAF1752642.1"/>
    <property type="molecule type" value="Genomic_DNA"/>
</dbReference>
<name>A0A6A5GDT2_CAERE</name>
<evidence type="ECO:0000256" key="5">
    <source>
        <dbReference type="ARBA" id="ARBA00023136"/>
    </source>
</evidence>
<keyword evidence="5 6" id="KW-0472">Membrane</keyword>
<sequence length="330" mass="37269">MASNTTTTPTVSIPLTVTASMETVTADTTAQIFTIVQLIYGIPSAGLLIFFFFFLFGKKYSNSFYRLVQFDLLVNFLTYINSWFAVRIDRHPIAIPALKALTYAFPGFLTWTRYFAYFFMHMQFLSAIVLSFHRISSVFLHSQYNKLWNWGLVPFCILCIIYCSACNLLIPGFMTEVYIYNGTLTKKMFFSVIGVALNLTGIFSAIYFILLVFVGLATSHLVTRKIQAASFSNGGIGKKLTKIAGTYGIIYSGILIWSCVSALNANFKFLPTIVSQISSNLLPFASDMMTLALPYILFIHDTNVKQDLWRRKTESRIISRINSTSFVVSR</sequence>
<dbReference type="PANTHER" id="PTHR31114:SF5">
    <property type="entry name" value="SERPENTINE RECEPTOR CLASS GAMMA"/>
    <property type="match status" value="1"/>
</dbReference>
<dbReference type="InterPro" id="IPR000609">
    <property type="entry name" value="7TM_GPCR_serpentine_rcpt_Srg"/>
</dbReference>
<evidence type="ECO:0000256" key="2">
    <source>
        <dbReference type="ARBA" id="ARBA00005692"/>
    </source>
</evidence>
<feature type="transmembrane region" description="Helical" evidence="6">
    <location>
        <begin position="244"/>
        <end position="265"/>
    </location>
</feature>
<dbReference type="PANTHER" id="PTHR31114">
    <property type="entry name" value="SERPENTINE RECEPTOR CLASS GAMMA"/>
    <property type="match status" value="1"/>
</dbReference>
<dbReference type="GO" id="GO:0016020">
    <property type="term" value="C:membrane"/>
    <property type="evidence" value="ECO:0007669"/>
    <property type="project" value="UniProtKB-SubCell"/>
</dbReference>
<dbReference type="AlphaFoldDB" id="A0A6A5GDT2"/>
<proteinExistence type="inferred from homology"/>
<evidence type="ECO:0000313" key="7">
    <source>
        <dbReference type="EMBL" id="KAF1752642.1"/>
    </source>
</evidence>
<reference evidence="7 8" key="1">
    <citation type="submission" date="2019-12" db="EMBL/GenBank/DDBJ databases">
        <title>Chromosome-level assembly of the Caenorhabditis remanei genome.</title>
        <authorList>
            <person name="Teterina A.A."/>
            <person name="Willis J.H."/>
            <person name="Phillips P.C."/>
        </authorList>
    </citation>
    <scope>NUCLEOTIDE SEQUENCE [LARGE SCALE GENOMIC DNA]</scope>
    <source>
        <strain evidence="7 8">PX506</strain>
        <tissue evidence="7">Whole organism</tissue>
    </source>
</reference>
<dbReference type="GeneID" id="9839328"/>
<gene>
    <name evidence="7" type="ORF">GCK72_019197</name>
</gene>
<feature type="transmembrane region" description="Helical" evidence="6">
    <location>
        <begin position="277"/>
        <end position="298"/>
    </location>
</feature>
<dbReference type="Pfam" id="PF02118">
    <property type="entry name" value="Srg"/>
    <property type="match status" value="1"/>
</dbReference>
<evidence type="ECO:0000256" key="4">
    <source>
        <dbReference type="ARBA" id="ARBA00022989"/>
    </source>
</evidence>
<comment type="similarity">
    <text evidence="2 6">Belongs to the nematode receptor-like protein srg family.</text>
</comment>
<evidence type="ECO:0000256" key="1">
    <source>
        <dbReference type="ARBA" id="ARBA00004141"/>
    </source>
</evidence>
<dbReference type="InterPro" id="IPR052880">
    <property type="entry name" value="NRL-Serpentine_Class_Gamma"/>
</dbReference>
<evidence type="ECO:0000256" key="3">
    <source>
        <dbReference type="ARBA" id="ARBA00022692"/>
    </source>
</evidence>
<evidence type="ECO:0000313" key="8">
    <source>
        <dbReference type="Proteomes" id="UP000483820"/>
    </source>
</evidence>
<evidence type="ECO:0000256" key="6">
    <source>
        <dbReference type="RuleBase" id="RU280813"/>
    </source>
</evidence>
<organism evidence="7 8">
    <name type="scientific">Caenorhabditis remanei</name>
    <name type="common">Caenorhabditis vulgaris</name>
    <dbReference type="NCBI Taxonomy" id="31234"/>
    <lineage>
        <taxon>Eukaryota</taxon>
        <taxon>Metazoa</taxon>
        <taxon>Ecdysozoa</taxon>
        <taxon>Nematoda</taxon>
        <taxon>Chromadorea</taxon>
        <taxon>Rhabditida</taxon>
        <taxon>Rhabditina</taxon>
        <taxon>Rhabditomorpha</taxon>
        <taxon>Rhabditoidea</taxon>
        <taxon>Rhabditidae</taxon>
        <taxon>Peloderinae</taxon>
        <taxon>Caenorhabditis</taxon>
    </lineage>
</organism>
<dbReference type="Proteomes" id="UP000483820">
    <property type="component" value="Chromosome V"/>
</dbReference>
<dbReference type="GO" id="GO:0004888">
    <property type="term" value="F:transmembrane signaling receptor activity"/>
    <property type="evidence" value="ECO:0007669"/>
    <property type="project" value="InterPro"/>
</dbReference>
<keyword evidence="3 6" id="KW-0812">Transmembrane</keyword>
<dbReference type="KEGG" id="crq:GCK72_019197"/>
<keyword evidence="4 6" id="KW-1133">Transmembrane helix</keyword>
<protein>
    <recommendedName>
        <fullName evidence="6">Serpentine receptor class gamma</fullName>
    </recommendedName>
</protein>
<feature type="transmembrane region" description="Helical" evidence="6">
    <location>
        <begin position="190"/>
        <end position="223"/>
    </location>
</feature>
<dbReference type="GO" id="GO:0007606">
    <property type="term" value="P:sensory perception of chemical stimulus"/>
    <property type="evidence" value="ECO:0007669"/>
    <property type="project" value="UniProtKB-UniRule"/>
</dbReference>
<dbReference type="RefSeq" id="XP_003115302.2">
    <property type="nucleotide sequence ID" value="XM_003115254.2"/>
</dbReference>
<accession>A0A6A5GDT2</accession>